<name>A0AA43TS72_9LECA</name>
<dbReference type="AlphaFoldDB" id="A0AA43TS72"/>
<feature type="compositionally biased region" description="Polar residues" evidence="1">
    <location>
        <begin position="433"/>
        <end position="450"/>
    </location>
</feature>
<protein>
    <submittedName>
        <fullName evidence="2">Uncharacterized protein</fullName>
    </submittedName>
</protein>
<sequence length="488" mass="54093">MANCTISCRKTIELHHKRHCEIGSLLQKIRDVDNCVGNNVFRHGQRRRVKEKAGMEEFSPKKKDERAHDAETSEWNDPSTQHDDDVGFWKGELWYQGLDTAAERKAVKAARKSARNQTRFELPAALDLRQVESVLHPESQALASKGKADDEEIGTDTGIQEFLKEFGIELAPTRNSKERKSLLSKLQLAVRNDLIAHSNEQAETMVRMAGYWRYANRRTYNFMVRTNQVWDWETGEKLLEVEDDDDVAEDDGEHGENMSGTTQVTAASQSQEDGQDSKHISDECGDDSKPMLPGSSYTSNQPDERIHKDDRVLDKTIRPASPPRDTGPSPSPRYCTLKKKPRSKAASTKKSEDALSNAFGALKFDIPAPCEDPQLPTGEEATVQRAGPRSPAHEPAESFPPLANIQIRTGTPSKDPPERTKVLNIIALPKANPSMSHAVRTSKSKNTSSAKRGLHIGIVAKRASGGTAGAILASDSWTDVVKGRKGRK</sequence>
<feature type="region of interest" description="Disordered" evidence="1">
    <location>
        <begin position="241"/>
        <end position="352"/>
    </location>
</feature>
<feature type="compositionally biased region" description="Basic and acidic residues" evidence="1">
    <location>
        <begin position="51"/>
        <end position="71"/>
    </location>
</feature>
<keyword evidence="3" id="KW-1185">Reference proteome</keyword>
<evidence type="ECO:0000313" key="2">
    <source>
        <dbReference type="EMBL" id="MDI1486333.1"/>
    </source>
</evidence>
<reference evidence="2" key="1">
    <citation type="journal article" date="2023" name="Genome Biol. Evol.">
        <title>First Whole Genome Sequence and Flow Cytometry Genome Size Data for the Lichen-Forming Fungus Ramalina farinacea (Ascomycota).</title>
        <authorList>
            <person name="Llewellyn T."/>
            <person name="Mian S."/>
            <person name="Hill R."/>
            <person name="Leitch I.J."/>
            <person name="Gaya E."/>
        </authorList>
    </citation>
    <scope>NUCLEOTIDE SEQUENCE</scope>
    <source>
        <strain evidence="2">LIQ254RAFAR</strain>
    </source>
</reference>
<feature type="compositionally biased region" description="Basic and acidic residues" evidence="1">
    <location>
        <begin position="302"/>
        <end position="317"/>
    </location>
</feature>
<feature type="region of interest" description="Disordered" evidence="1">
    <location>
        <begin position="46"/>
        <end position="82"/>
    </location>
</feature>
<evidence type="ECO:0000256" key="1">
    <source>
        <dbReference type="SAM" id="MobiDB-lite"/>
    </source>
</evidence>
<feature type="compositionally biased region" description="Acidic residues" evidence="1">
    <location>
        <begin position="241"/>
        <end position="253"/>
    </location>
</feature>
<dbReference type="EMBL" id="JAPUFD010000003">
    <property type="protein sequence ID" value="MDI1486333.1"/>
    <property type="molecule type" value="Genomic_DNA"/>
</dbReference>
<gene>
    <name evidence="2" type="ORF">OHK93_005560</name>
</gene>
<evidence type="ECO:0000313" key="3">
    <source>
        <dbReference type="Proteomes" id="UP001161017"/>
    </source>
</evidence>
<feature type="region of interest" description="Disordered" evidence="1">
    <location>
        <begin position="433"/>
        <end position="453"/>
    </location>
</feature>
<proteinExistence type="predicted"/>
<feature type="compositionally biased region" description="Polar residues" evidence="1">
    <location>
        <begin position="258"/>
        <end position="272"/>
    </location>
</feature>
<organism evidence="2 3">
    <name type="scientific">Ramalina farinacea</name>
    <dbReference type="NCBI Taxonomy" id="258253"/>
    <lineage>
        <taxon>Eukaryota</taxon>
        <taxon>Fungi</taxon>
        <taxon>Dikarya</taxon>
        <taxon>Ascomycota</taxon>
        <taxon>Pezizomycotina</taxon>
        <taxon>Lecanoromycetes</taxon>
        <taxon>OSLEUM clade</taxon>
        <taxon>Lecanoromycetidae</taxon>
        <taxon>Lecanorales</taxon>
        <taxon>Lecanorineae</taxon>
        <taxon>Ramalinaceae</taxon>
        <taxon>Ramalina</taxon>
    </lineage>
</organism>
<feature type="compositionally biased region" description="Basic and acidic residues" evidence="1">
    <location>
        <begin position="275"/>
        <end position="289"/>
    </location>
</feature>
<dbReference type="Proteomes" id="UP001161017">
    <property type="component" value="Unassembled WGS sequence"/>
</dbReference>
<feature type="region of interest" description="Disordered" evidence="1">
    <location>
        <begin position="365"/>
        <end position="419"/>
    </location>
</feature>
<comment type="caution">
    <text evidence="2">The sequence shown here is derived from an EMBL/GenBank/DDBJ whole genome shotgun (WGS) entry which is preliminary data.</text>
</comment>
<accession>A0AA43TS72</accession>